<evidence type="ECO:0000256" key="1">
    <source>
        <dbReference type="SAM" id="MobiDB-lite"/>
    </source>
</evidence>
<evidence type="ECO:0000313" key="3">
    <source>
        <dbReference type="Proteomes" id="UP000044806"/>
    </source>
</evidence>
<dbReference type="Proteomes" id="UP000044806">
    <property type="component" value="Unassembled WGS sequence"/>
</dbReference>
<reference evidence="2 3" key="1">
    <citation type="submission" date="2015-07" db="EMBL/GenBank/DDBJ databases">
        <authorList>
            <consortium name="Pathogen Informatics"/>
        </authorList>
    </citation>
    <scope>NUCLEOTIDE SEQUENCE [LARGE SCALE GENOMIC DNA]</scope>
    <source>
        <strain evidence="2 3">A51</strain>
    </source>
</reference>
<accession>A0A655ZP69</accession>
<gene>
    <name evidence="2" type="ORF">ERS013165_02772</name>
</gene>
<name>A0A655ZP69_VIBCL</name>
<dbReference type="AlphaFoldDB" id="A0A655ZP69"/>
<protein>
    <submittedName>
        <fullName evidence="2">Uncharacterized protein</fullName>
    </submittedName>
</protein>
<organism evidence="2 3">
    <name type="scientific">Vibrio cholerae</name>
    <dbReference type="NCBI Taxonomy" id="666"/>
    <lineage>
        <taxon>Bacteria</taxon>
        <taxon>Pseudomonadati</taxon>
        <taxon>Pseudomonadota</taxon>
        <taxon>Gammaproteobacteria</taxon>
        <taxon>Vibrionales</taxon>
        <taxon>Vibrionaceae</taxon>
        <taxon>Vibrio</taxon>
    </lineage>
</organism>
<dbReference type="EMBL" id="CWOW01000015">
    <property type="protein sequence ID" value="CSA91601.1"/>
    <property type="molecule type" value="Genomic_DNA"/>
</dbReference>
<sequence>MKFHCTHPLANPSRKQSEQKGSECLFHNLRSAKDHFIFSRSFFLLFKNINLKINHAVNLSVLNRHK</sequence>
<evidence type="ECO:0000313" key="2">
    <source>
        <dbReference type="EMBL" id="CSA91601.1"/>
    </source>
</evidence>
<proteinExistence type="predicted"/>
<feature type="region of interest" description="Disordered" evidence="1">
    <location>
        <begin position="1"/>
        <end position="20"/>
    </location>
</feature>